<proteinExistence type="predicted"/>
<dbReference type="EC" id="4.3.1.1" evidence="2"/>
<dbReference type="PATRIC" id="fig|1122148.6.peg.1062"/>
<comment type="caution">
    <text evidence="5">The sequence shown here is derived from an EMBL/GenBank/DDBJ whole genome shotgun (WGS) entry which is preliminary data.</text>
</comment>
<evidence type="ECO:0000256" key="1">
    <source>
        <dbReference type="ARBA" id="ARBA00001494"/>
    </source>
</evidence>
<dbReference type="AlphaFoldDB" id="A0A0R2JSD1"/>
<sequence length="59" mass="6562">MTVTALSPHIGYHNSAKIAQQALKNKTDLRTAAIKSGYLTGTEFDEWVDPLKMTNNQQN</sequence>
<evidence type="ECO:0000259" key="4">
    <source>
        <dbReference type="Pfam" id="PF10415"/>
    </source>
</evidence>
<organism evidence="5 6">
    <name type="scientific">Fructilactobacillus lindneri DSM 20690 = JCM 11027</name>
    <dbReference type="NCBI Taxonomy" id="1122148"/>
    <lineage>
        <taxon>Bacteria</taxon>
        <taxon>Bacillati</taxon>
        <taxon>Bacillota</taxon>
        <taxon>Bacilli</taxon>
        <taxon>Lactobacillales</taxon>
        <taxon>Lactobacillaceae</taxon>
        <taxon>Fructilactobacillus</taxon>
    </lineage>
</organism>
<dbReference type="PANTHER" id="PTHR11444:SF1">
    <property type="entry name" value="FUMARATE HYDRATASE, MITOCHONDRIAL"/>
    <property type="match status" value="1"/>
</dbReference>
<evidence type="ECO:0000313" key="6">
    <source>
        <dbReference type="Proteomes" id="UP000051565"/>
    </source>
</evidence>
<dbReference type="GO" id="GO:0006099">
    <property type="term" value="P:tricarboxylic acid cycle"/>
    <property type="evidence" value="ECO:0007669"/>
    <property type="project" value="InterPro"/>
</dbReference>
<dbReference type="Pfam" id="PF10415">
    <property type="entry name" value="FumaraseC_C"/>
    <property type="match status" value="1"/>
</dbReference>
<dbReference type="FunFam" id="1.10.40.30:FF:000002">
    <property type="entry name" value="Fumarate hydratase class II"/>
    <property type="match status" value="1"/>
</dbReference>
<keyword evidence="6" id="KW-1185">Reference proteome</keyword>
<dbReference type="GO" id="GO:0006108">
    <property type="term" value="P:malate metabolic process"/>
    <property type="evidence" value="ECO:0007669"/>
    <property type="project" value="TreeGrafter"/>
</dbReference>
<dbReference type="GO" id="GO:0004333">
    <property type="term" value="F:fumarate hydratase activity"/>
    <property type="evidence" value="ECO:0007669"/>
    <property type="project" value="InterPro"/>
</dbReference>
<feature type="domain" description="Fumarase C C-terminal" evidence="4">
    <location>
        <begin position="3"/>
        <end position="55"/>
    </location>
</feature>
<dbReference type="InterPro" id="IPR008948">
    <property type="entry name" value="L-Aspartase-like"/>
</dbReference>
<reference evidence="5 6" key="1">
    <citation type="journal article" date="2015" name="Genome Announc.">
        <title>Expanding the biotechnology potential of lactobacilli through comparative genomics of 213 strains and associated genera.</title>
        <authorList>
            <person name="Sun Z."/>
            <person name="Harris H.M."/>
            <person name="McCann A."/>
            <person name="Guo C."/>
            <person name="Argimon S."/>
            <person name="Zhang W."/>
            <person name="Yang X."/>
            <person name="Jeffery I.B."/>
            <person name="Cooney J.C."/>
            <person name="Kagawa T.F."/>
            <person name="Liu W."/>
            <person name="Song Y."/>
            <person name="Salvetti E."/>
            <person name="Wrobel A."/>
            <person name="Rasinkangas P."/>
            <person name="Parkhill J."/>
            <person name="Rea M.C."/>
            <person name="O'Sullivan O."/>
            <person name="Ritari J."/>
            <person name="Douillard F.P."/>
            <person name="Paul Ross R."/>
            <person name="Yang R."/>
            <person name="Briner A.E."/>
            <person name="Felis G.E."/>
            <person name="de Vos W.M."/>
            <person name="Barrangou R."/>
            <person name="Klaenhammer T.R."/>
            <person name="Caufield P.W."/>
            <person name="Cui Y."/>
            <person name="Zhang H."/>
            <person name="O'Toole P.W."/>
        </authorList>
    </citation>
    <scope>NUCLEOTIDE SEQUENCE [LARGE SCALE GENOMIC DNA]</scope>
    <source>
        <strain evidence="5 6">DSM 20690</strain>
    </source>
</reference>
<dbReference type="Proteomes" id="UP000051565">
    <property type="component" value="Unassembled WGS sequence"/>
</dbReference>
<keyword evidence="3" id="KW-0456">Lyase</keyword>
<dbReference type="GO" id="GO:0006106">
    <property type="term" value="P:fumarate metabolic process"/>
    <property type="evidence" value="ECO:0007669"/>
    <property type="project" value="InterPro"/>
</dbReference>
<comment type="catalytic activity">
    <reaction evidence="1">
        <text>L-aspartate = fumarate + NH4(+)</text>
        <dbReference type="Rhea" id="RHEA:16601"/>
        <dbReference type="ChEBI" id="CHEBI:28938"/>
        <dbReference type="ChEBI" id="CHEBI:29806"/>
        <dbReference type="ChEBI" id="CHEBI:29991"/>
        <dbReference type="EC" id="4.3.1.1"/>
    </reaction>
</comment>
<dbReference type="InterPro" id="IPR018951">
    <property type="entry name" value="Fumarase_C_C"/>
</dbReference>
<evidence type="ECO:0000256" key="3">
    <source>
        <dbReference type="ARBA" id="ARBA00023239"/>
    </source>
</evidence>
<dbReference type="SUPFAM" id="SSF48557">
    <property type="entry name" value="L-aspartase-like"/>
    <property type="match status" value="1"/>
</dbReference>
<gene>
    <name evidence="5" type="ORF">IV52_GL001036</name>
</gene>
<dbReference type="PANTHER" id="PTHR11444">
    <property type="entry name" value="ASPARTATEAMMONIA/ARGININOSUCCINATE/ADENYLOSUCCINATE LYASE"/>
    <property type="match status" value="1"/>
</dbReference>
<evidence type="ECO:0000313" key="5">
    <source>
        <dbReference type="EMBL" id="KRN78758.1"/>
    </source>
</evidence>
<evidence type="ECO:0000256" key="2">
    <source>
        <dbReference type="ARBA" id="ARBA00012992"/>
    </source>
</evidence>
<dbReference type="GO" id="GO:0008797">
    <property type="term" value="F:aspartate ammonia-lyase activity"/>
    <property type="evidence" value="ECO:0007669"/>
    <property type="project" value="UniProtKB-EC"/>
</dbReference>
<dbReference type="InterPro" id="IPR005677">
    <property type="entry name" value="Fum_hydII"/>
</dbReference>
<dbReference type="EMBL" id="JQBT01000033">
    <property type="protein sequence ID" value="KRN78758.1"/>
    <property type="molecule type" value="Genomic_DNA"/>
</dbReference>
<dbReference type="Gene3D" id="1.10.40.30">
    <property type="entry name" value="Fumarase/aspartase (C-terminal domain)"/>
    <property type="match status" value="1"/>
</dbReference>
<protein>
    <recommendedName>
        <fullName evidence="2">aspartate ammonia-lyase</fullName>
        <ecNumber evidence="2">4.3.1.1</ecNumber>
    </recommendedName>
</protein>
<accession>A0A0R2JSD1</accession>
<name>A0A0R2JSD1_9LACO</name>